<dbReference type="RefSeq" id="WP_189401677.1">
    <property type="nucleotide sequence ID" value="NZ_BMXA01000004.1"/>
</dbReference>
<protein>
    <submittedName>
        <fullName evidence="1">Uncharacterized protein</fullName>
    </submittedName>
</protein>
<comment type="caution">
    <text evidence="1">The sequence shown here is derived from an EMBL/GenBank/DDBJ whole genome shotgun (WGS) entry which is preliminary data.</text>
</comment>
<organism evidence="1 2">
    <name type="scientific">Arenicella chitinivorans</name>
    <dbReference type="NCBI Taxonomy" id="1329800"/>
    <lineage>
        <taxon>Bacteria</taxon>
        <taxon>Pseudomonadati</taxon>
        <taxon>Pseudomonadota</taxon>
        <taxon>Gammaproteobacteria</taxon>
        <taxon>Arenicellales</taxon>
        <taxon>Arenicellaceae</taxon>
        <taxon>Arenicella</taxon>
    </lineage>
</organism>
<evidence type="ECO:0000313" key="1">
    <source>
        <dbReference type="EMBL" id="GHA14028.1"/>
    </source>
</evidence>
<dbReference type="EMBL" id="BMXA01000004">
    <property type="protein sequence ID" value="GHA14028.1"/>
    <property type="molecule type" value="Genomic_DNA"/>
</dbReference>
<name>A0A918RYW2_9GAMM</name>
<evidence type="ECO:0000313" key="2">
    <source>
        <dbReference type="Proteomes" id="UP000614811"/>
    </source>
</evidence>
<reference evidence="1" key="2">
    <citation type="submission" date="2020-09" db="EMBL/GenBank/DDBJ databases">
        <authorList>
            <person name="Sun Q."/>
            <person name="Kim S."/>
        </authorList>
    </citation>
    <scope>NUCLEOTIDE SEQUENCE</scope>
    <source>
        <strain evidence="1">KCTC 12711</strain>
    </source>
</reference>
<proteinExistence type="predicted"/>
<gene>
    <name evidence="1" type="ORF">GCM10008090_24760</name>
</gene>
<dbReference type="Proteomes" id="UP000614811">
    <property type="component" value="Unassembled WGS sequence"/>
</dbReference>
<accession>A0A918RYW2</accession>
<keyword evidence="2" id="KW-1185">Reference proteome</keyword>
<dbReference type="AlphaFoldDB" id="A0A918RYW2"/>
<reference evidence="1" key="1">
    <citation type="journal article" date="2014" name="Int. J. Syst. Evol. Microbiol.">
        <title>Complete genome sequence of Corynebacterium casei LMG S-19264T (=DSM 44701T), isolated from a smear-ripened cheese.</title>
        <authorList>
            <consortium name="US DOE Joint Genome Institute (JGI-PGF)"/>
            <person name="Walter F."/>
            <person name="Albersmeier A."/>
            <person name="Kalinowski J."/>
            <person name="Ruckert C."/>
        </authorList>
    </citation>
    <scope>NUCLEOTIDE SEQUENCE</scope>
    <source>
        <strain evidence="1">KCTC 12711</strain>
    </source>
</reference>
<sequence>MIAEFAQVVGLLSAFASGRKANEIADVGEFLNWLTEHNHIELCEKIRRNQETTLSIKIILNKGLESVNEKLDKISDQLAILSIHSSGLDDLALSYSRDSMSQQAIELLVLMDQNETEYFLLSNEVGTNDQNLILCPGPNYTCKETRFFKDDLALLLELGLLLKDYNSSGDPMYYFTRSAATLVGSIEKPL</sequence>